<dbReference type="InterPro" id="IPR036279">
    <property type="entry name" value="5-3_exonuclease_C_sf"/>
</dbReference>
<keyword evidence="7" id="KW-1185">Reference proteome</keyword>
<accession>A0A2H3BWQ9</accession>
<dbReference type="CDD" id="cd09870">
    <property type="entry name" value="PIN_YEN1"/>
    <property type="match status" value="1"/>
</dbReference>
<dbReference type="InterPro" id="IPR041177">
    <property type="entry name" value="GEN1_C"/>
</dbReference>
<dbReference type="InterPro" id="IPR006086">
    <property type="entry name" value="XPG-I_dom"/>
</dbReference>
<organism evidence="6 7">
    <name type="scientific">Armillaria solidipes</name>
    <dbReference type="NCBI Taxonomy" id="1076256"/>
    <lineage>
        <taxon>Eukaryota</taxon>
        <taxon>Fungi</taxon>
        <taxon>Dikarya</taxon>
        <taxon>Basidiomycota</taxon>
        <taxon>Agaricomycotina</taxon>
        <taxon>Agaricomycetes</taxon>
        <taxon>Agaricomycetidae</taxon>
        <taxon>Agaricales</taxon>
        <taxon>Marasmiineae</taxon>
        <taxon>Physalacriaceae</taxon>
        <taxon>Armillaria</taxon>
    </lineage>
</organism>
<dbReference type="Pfam" id="PF00752">
    <property type="entry name" value="XPG_N"/>
    <property type="match status" value="1"/>
</dbReference>
<evidence type="ECO:0000256" key="2">
    <source>
        <dbReference type="ARBA" id="ARBA00022801"/>
    </source>
</evidence>
<feature type="compositionally biased region" description="Low complexity" evidence="3">
    <location>
        <begin position="575"/>
        <end position="591"/>
    </location>
</feature>
<feature type="compositionally biased region" description="Basic residues" evidence="3">
    <location>
        <begin position="537"/>
        <end position="546"/>
    </location>
</feature>
<dbReference type="PANTHER" id="PTHR11081">
    <property type="entry name" value="FLAP ENDONUCLEASE FAMILY MEMBER"/>
    <property type="match status" value="1"/>
</dbReference>
<feature type="domain" description="XPG N-terminal" evidence="5">
    <location>
        <begin position="1"/>
        <end position="110"/>
    </location>
</feature>
<feature type="domain" description="XPG-I" evidence="4">
    <location>
        <begin position="118"/>
        <end position="204"/>
    </location>
</feature>
<dbReference type="CDD" id="cd09906">
    <property type="entry name" value="H3TH_YEN1"/>
    <property type="match status" value="1"/>
</dbReference>
<feature type="region of interest" description="Disordered" evidence="3">
    <location>
        <begin position="658"/>
        <end position="685"/>
    </location>
</feature>
<evidence type="ECO:0000259" key="4">
    <source>
        <dbReference type="SMART" id="SM00484"/>
    </source>
</evidence>
<feature type="compositionally biased region" description="Basic residues" evidence="3">
    <location>
        <begin position="664"/>
        <end position="673"/>
    </location>
</feature>
<dbReference type="PANTHER" id="PTHR11081:SF75">
    <property type="entry name" value="ENDONUCLEASE, PUTATIVE (AFU_ORTHOLOGUE AFUA_3G13260)-RELATED"/>
    <property type="match status" value="1"/>
</dbReference>
<dbReference type="EMBL" id="KZ293417">
    <property type="protein sequence ID" value="PBK75299.1"/>
    <property type="molecule type" value="Genomic_DNA"/>
</dbReference>
<keyword evidence="2" id="KW-0378">Hydrolase</keyword>
<dbReference type="SUPFAM" id="SSF47807">
    <property type="entry name" value="5' to 3' exonuclease, C-terminal subdomain"/>
    <property type="match status" value="1"/>
</dbReference>
<dbReference type="GO" id="GO:0008821">
    <property type="term" value="F:crossover junction DNA endonuclease activity"/>
    <property type="evidence" value="ECO:0007669"/>
    <property type="project" value="InterPro"/>
</dbReference>
<name>A0A2H3BWQ9_9AGAR</name>
<feature type="compositionally biased region" description="Basic residues" evidence="3">
    <location>
        <begin position="720"/>
        <end position="730"/>
    </location>
</feature>
<dbReference type="InterPro" id="IPR037316">
    <property type="entry name" value="Yen1_H3TH"/>
</dbReference>
<keyword evidence="1" id="KW-0540">Nuclease</keyword>
<gene>
    <name evidence="6" type="ORF">ARMSODRAFT_904420</name>
</gene>
<dbReference type="STRING" id="1076256.A0A2H3BWQ9"/>
<dbReference type="Pfam" id="PF18380">
    <property type="entry name" value="GEN1_C"/>
    <property type="match status" value="1"/>
</dbReference>
<dbReference type="Gene3D" id="3.40.50.1010">
    <property type="entry name" value="5'-nuclease"/>
    <property type="match status" value="2"/>
</dbReference>
<dbReference type="Proteomes" id="UP000218334">
    <property type="component" value="Unassembled WGS sequence"/>
</dbReference>
<evidence type="ECO:0000313" key="7">
    <source>
        <dbReference type="Proteomes" id="UP000218334"/>
    </source>
</evidence>
<dbReference type="InterPro" id="IPR029060">
    <property type="entry name" value="PIN-like_dom_sf"/>
</dbReference>
<sequence>MGVPGLWDILNKAAQPRAISHLAAVDGFERNASGRRAYRIGIDASIWYQHSLTSKSAGDNGDNPELRMLFFRLRRLAESPFVPLFVFDGRERPKIKRKSKMGKSGSHQLSQGMKELLRLFGMQWIAAKGEAEAELARLNRLGIIDAVMTDDVDTLVFGARTVIKNQSLNLSSNKSYPAVNKEGKQSPHHVNIYTADAVEKETGLTTGGMILFALLAGGDYDDGVNQCGPALSHGLARAGYGDSLLQAFRRRNEQDIRPFLRQWREDVNREINTNSCGFLPRRQASFALPVDFPNLDVLDAYANPVCHSSHEHLTDRGEMSIPHLAAFCEEKFTEWGTRSMIIKRFRKLLWEAAVIRVLRRAALEADDRERSKRRAAGNEDRIIRGSLQPSRTEAVGTSATLVNRYLVLKDKKDDTDLQQRRRNAFVNQGSFQSAPPVVLIPDTNPLITKIVGCRRHVSTDHLLEYRVEVCPIQLVHLADSGIKGVRFDDGTTSFKPTKMEDVEPNSKMLMWIPASMMHQVHPGLVEDFSVAEEAKSQKKANKGKGRASRETQEEMGSGRRSPVPQPRDPQQTRRSATSSDVSMASDSVAPSDESELEPLGRSTQDDNDRGFIFTFPNPDISDVEEEHTASRSRPAAVDDDVVIVEDPDDEHFDCVLRNETRGHQSAHGRKRKSTAPLKDGDGSFDSLFGDISNTTSRGSRREAIMDDLFDQVMMVGRKPVRKKSLARARSSKNDVRVQAKRRRIASSVRAHPSPPSSQTIIDIDDY</sequence>
<dbReference type="InterPro" id="IPR006084">
    <property type="entry name" value="XPG/Rad2"/>
</dbReference>
<reference evidence="7" key="1">
    <citation type="journal article" date="2017" name="Nat. Ecol. Evol.">
        <title>Genome expansion and lineage-specific genetic innovations in the forest pathogenic fungi Armillaria.</title>
        <authorList>
            <person name="Sipos G."/>
            <person name="Prasanna A.N."/>
            <person name="Walter M.C."/>
            <person name="O'Connor E."/>
            <person name="Balint B."/>
            <person name="Krizsan K."/>
            <person name="Kiss B."/>
            <person name="Hess J."/>
            <person name="Varga T."/>
            <person name="Slot J."/>
            <person name="Riley R."/>
            <person name="Boka B."/>
            <person name="Rigling D."/>
            <person name="Barry K."/>
            <person name="Lee J."/>
            <person name="Mihaltcheva S."/>
            <person name="LaButti K."/>
            <person name="Lipzen A."/>
            <person name="Waldron R."/>
            <person name="Moloney N.M."/>
            <person name="Sperisen C."/>
            <person name="Kredics L."/>
            <person name="Vagvoelgyi C."/>
            <person name="Patrignani A."/>
            <person name="Fitzpatrick D."/>
            <person name="Nagy I."/>
            <person name="Doyle S."/>
            <person name="Anderson J.B."/>
            <person name="Grigoriev I.V."/>
            <person name="Gueldener U."/>
            <person name="Muensterkoetter M."/>
            <person name="Nagy L.G."/>
        </authorList>
    </citation>
    <scope>NUCLEOTIDE SEQUENCE [LARGE SCALE GENOMIC DNA]</scope>
    <source>
        <strain evidence="7">28-4</strain>
    </source>
</reference>
<dbReference type="GO" id="GO:0006281">
    <property type="term" value="P:DNA repair"/>
    <property type="evidence" value="ECO:0007669"/>
    <property type="project" value="UniProtKB-ARBA"/>
</dbReference>
<dbReference type="InterPro" id="IPR006085">
    <property type="entry name" value="XPG_DNA_repair_N"/>
</dbReference>
<dbReference type="AlphaFoldDB" id="A0A2H3BWQ9"/>
<dbReference type="Pfam" id="PF00867">
    <property type="entry name" value="XPG_I"/>
    <property type="match status" value="1"/>
</dbReference>
<feature type="region of interest" description="Disordered" evidence="3">
    <location>
        <begin position="532"/>
        <end position="636"/>
    </location>
</feature>
<dbReference type="SMART" id="SM00484">
    <property type="entry name" value="XPGI"/>
    <property type="match status" value="1"/>
</dbReference>
<proteinExistence type="predicted"/>
<dbReference type="SUPFAM" id="SSF88723">
    <property type="entry name" value="PIN domain-like"/>
    <property type="match status" value="1"/>
</dbReference>
<dbReference type="GO" id="GO:0017108">
    <property type="term" value="F:5'-flap endonuclease activity"/>
    <property type="evidence" value="ECO:0007669"/>
    <property type="project" value="TreeGrafter"/>
</dbReference>
<evidence type="ECO:0000256" key="1">
    <source>
        <dbReference type="ARBA" id="ARBA00022722"/>
    </source>
</evidence>
<evidence type="ECO:0000256" key="3">
    <source>
        <dbReference type="SAM" id="MobiDB-lite"/>
    </source>
</evidence>
<evidence type="ECO:0000259" key="5">
    <source>
        <dbReference type="SMART" id="SM00485"/>
    </source>
</evidence>
<protein>
    <recommendedName>
        <fullName evidence="8">PIN domain-like protein</fullName>
    </recommendedName>
</protein>
<feature type="region of interest" description="Disordered" evidence="3">
    <location>
        <begin position="720"/>
        <end position="766"/>
    </location>
</feature>
<evidence type="ECO:0000313" key="6">
    <source>
        <dbReference type="EMBL" id="PBK75299.1"/>
    </source>
</evidence>
<dbReference type="PRINTS" id="PR00853">
    <property type="entry name" value="XPGRADSUPER"/>
</dbReference>
<dbReference type="SMART" id="SM00485">
    <property type="entry name" value="XPGN"/>
    <property type="match status" value="1"/>
</dbReference>
<evidence type="ECO:0008006" key="8">
    <source>
        <dbReference type="Google" id="ProtNLM"/>
    </source>
</evidence>